<feature type="compositionally biased region" description="Polar residues" evidence="1">
    <location>
        <begin position="294"/>
        <end position="309"/>
    </location>
</feature>
<reference evidence="2" key="1">
    <citation type="journal article" date="2023" name="Genome Biol. Evol.">
        <title>First Whole Genome Sequence and Flow Cytometry Genome Size Data for the Lichen-Forming Fungus Ramalina farinacea (Ascomycota).</title>
        <authorList>
            <person name="Llewellyn T."/>
            <person name="Mian S."/>
            <person name="Hill R."/>
            <person name="Leitch I.J."/>
            <person name="Gaya E."/>
        </authorList>
    </citation>
    <scope>NUCLEOTIDE SEQUENCE</scope>
    <source>
        <strain evidence="2">LIQ254RAFAR</strain>
    </source>
</reference>
<evidence type="ECO:0000313" key="2">
    <source>
        <dbReference type="EMBL" id="MDI1485906.1"/>
    </source>
</evidence>
<feature type="compositionally biased region" description="Low complexity" evidence="1">
    <location>
        <begin position="150"/>
        <end position="165"/>
    </location>
</feature>
<feature type="compositionally biased region" description="Polar residues" evidence="1">
    <location>
        <begin position="239"/>
        <end position="256"/>
    </location>
</feature>
<feature type="compositionally biased region" description="Low complexity" evidence="1">
    <location>
        <begin position="208"/>
        <end position="232"/>
    </location>
</feature>
<feature type="region of interest" description="Disordered" evidence="1">
    <location>
        <begin position="1"/>
        <end position="89"/>
    </location>
</feature>
<feature type="region of interest" description="Disordered" evidence="1">
    <location>
        <begin position="120"/>
        <end position="257"/>
    </location>
</feature>
<evidence type="ECO:0000256" key="1">
    <source>
        <dbReference type="SAM" id="MobiDB-lite"/>
    </source>
</evidence>
<sequence>MAPDINSLPPSPFRSSATTIPNPRRPSETRRLSSRVSSPSVSLFSSTPPPRSPTLATTAASSSAFFQPPVRHEETGTDPGPGPLRHPRPLTAADLHMQMEKEQEAIVNRLTRELTLLRQQTASAVSNTSSTSTNVTDGNADPTNNSAANTLSTSGLLGPSSSHPTPSRRRHRSSSSLSTRSTNTSTATGGPSATLPPPFGSTPGVVGSASSNSSLSTTAGIAGSSTTTSGIAPPRRDTTTTAGPSTHNGSRIPTTQRYDDAVHARAELEMVKNENEALKARIRELEREVAGRRPSSSTTSRAESTVSLISGSGRSGRGREDGGGDGADVVNVGESAASAGRG</sequence>
<organism evidence="2 3">
    <name type="scientific">Ramalina farinacea</name>
    <dbReference type="NCBI Taxonomy" id="258253"/>
    <lineage>
        <taxon>Eukaryota</taxon>
        <taxon>Fungi</taxon>
        <taxon>Dikarya</taxon>
        <taxon>Ascomycota</taxon>
        <taxon>Pezizomycotina</taxon>
        <taxon>Lecanoromycetes</taxon>
        <taxon>OSLEUM clade</taxon>
        <taxon>Lecanoromycetidae</taxon>
        <taxon>Lecanorales</taxon>
        <taxon>Lecanorineae</taxon>
        <taxon>Ramalinaceae</taxon>
        <taxon>Ramalina</taxon>
    </lineage>
</organism>
<feature type="region of interest" description="Disordered" evidence="1">
    <location>
        <begin position="287"/>
        <end position="342"/>
    </location>
</feature>
<dbReference type="EMBL" id="JAPUFD010000002">
    <property type="protein sequence ID" value="MDI1485906.1"/>
    <property type="molecule type" value="Genomic_DNA"/>
</dbReference>
<feature type="compositionally biased region" description="Low complexity" evidence="1">
    <location>
        <begin position="53"/>
        <end position="66"/>
    </location>
</feature>
<dbReference type="PANTHER" id="PTHR39610:SF1">
    <property type="match status" value="1"/>
</dbReference>
<dbReference type="Proteomes" id="UP001161017">
    <property type="component" value="Unassembled WGS sequence"/>
</dbReference>
<feature type="compositionally biased region" description="Low complexity" evidence="1">
    <location>
        <begin position="174"/>
        <end position="186"/>
    </location>
</feature>
<comment type="caution">
    <text evidence="2">The sequence shown here is derived from an EMBL/GenBank/DDBJ whole genome shotgun (WGS) entry which is preliminary data.</text>
</comment>
<dbReference type="PANTHER" id="PTHR39610">
    <property type="entry name" value="BZIP DOMAIN-CONTAINING PROTEIN-RELATED"/>
    <property type="match status" value="1"/>
</dbReference>
<dbReference type="AlphaFoldDB" id="A0AA43QJ95"/>
<evidence type="ECO:0000313" key="3">
    <source>
        <dbReference type="Proteomes" id="UP001161017"/>
    </source>
</evidence>
<gene>
    <name evidence="2" type="ORF">OHK93_004095</name>
</gene>
<protein>
    <submittedName>
        <fullName evidence="2">Uncharacterized protein</fullName>
    </submittedName>
</protein>
<name>A0AA43QJ95_9LECA</name>
<keyword evidence="3" id="KW-1185">Reference proteome</keyword>
<accession>A0AA43QJ95</accession>
<feature type="compositionally biased region" description="Low complexity" evidence="1">
    <location>
        <begin position="34"/>
        <end position="46"/>
    </location>
</feature>
<feature type="compositionally biased region" description="Low complexity" evidence="1">
    <location>
        <begin position="120"/>
        <end position="136"/>
    </location>
</feature>
<proteinExistence type="predicted"/>